<dbReference type="InterPro" id="IPR046357">
    <property type="entry name" value="PPIase_dom_sf"/>
</dbReference>
<evidence type="ECO:0000256" key="2">
    <source>
        <dbReference type="ARBA" id="ARBA00006577"/>
    </source>
</evidence>
<evidence type="ECO:0000256" key="4">
    <source>
        <dbReference type="ARBA" id="ARBA00023235"/>
    </source>
</evidence>
<dbReference type="EMBL" id="PFBD01000020">
    <property type="protein sequence ID" value="PIR87136.1"/>
    <property type="molecule type" value="Genomic_DNA"/>
</dbReference>
<evidence type="ECO:0000256" key="6">
    <source>
        <dbReference type="RuleBase" id="RU003915"/>
    </source>
</evidence>
<proteinExistence type="inferred from homology"/>
<dbReference type="AlphaFoldDB" id="A0A2H0UN96"/>
<dbReference type="GO" id="GO:0003755">
    <property type="term" value="F:peptidyl-prolyl cis-trans isomerase activity"/>
    <property type="evidence" value="ECO:0007669"/>
    <property type="project" value="UniProtKB-UniRule"/>
</dbReference>
<gene>
    <name evidence="8" type="ORF">COU11_02325</name>
</gene>
<dbReference type="InterPro" id="IPR001179">
    <property type="entry name" value="PPIase_FKBP_dom"/>
</dbReference>
<comment type="caution">
    <text evidence="8">The sequence shown here is derived from an EMBL/GenBank/DDBJ whole genome shotgun (WGS) entry which is preliminary data.</text>
</comment>
<evidence type="ECO:0000256" key="5">
    <source>
        <dbReference type="PROSITE-ProRule" id="PRU00277"/>
    </source>
</evidence>
<comment type="catalytic activity">
    <reaction evidence="1 5 6">
        <text>[protein]-peptidylproline (omega=180) = [protein]-peptidylproline (omega=0)</text>
        <dbReference type="Rhea" id="RHEA:16237"/>
        <dbReference type="Rhea" id="RHEA-COMP:10747"/>
        <dbReference type="Rhea" id="RHEA-COMP:10748"/>
        <dbReference type="ChEBI" id="CHEBI:83833"/>
        <dbReference type="ChEBI" id="CHEBI:83834"/>
        <dbReference type="EC" id="5.2.1.8"/>
    </reaction>
</comment>
<evidence type="ECO:0000259" key="7">
    <source>
        <dbReference type="PROSITE" id="PS50059"/>
    </source>
</evidence>
<reference evidence="9" key="1">
    <citation type="submission" date="2017-09" db="EMBL/GenBank/DDBJ databases">
        <title>Depth-based differentiation of microbial function through sediment-hosted aquifers and enrichment of novel symbionts in the deep terrestrial subsurface.</title>
        <authorList>
            <person name="Probst A.J."/>
            <person name="Ladd B."/>
            <person name="Jarett J.K."/>
            <person name="Geller-Mcgrath D.E."/>
            <person name="Sieber C.M.K."/>
            <person name="Emerson J.B."/>
            <person name="Anantharaman K."/>
            <person name="Thomas B.C."/>
            <person name="Malmstrom R."/>
            <person name="Stieglmeier M."/>
            <person name="Klingl A."/>
            <person name="Woyke T."/>
            <person name="Ryan C.M."/>
            <person name="Banfield J.F."/>
        </authorList>
    </citation>
    <scope>NUCLEOTIDE SEQUENCE [LARGE SCALE GENOMIC DNA]</scope>
</reference>
<comment type="similarity">
    <text evidence="2 6">Belongs to the FKBP-type PPIase family.</text>
</comment>
<dbReference type="Proteomes" id="UP000229526">
    <property type="component" value="Unassembled WGS sequence"/>
</dbReference>
<evidence type="ECO:0000256" key="3">
    <source>
        <dbReference type="ARBA" id="ARBA00023110"/>
    </source>
</evidence>
<sequence>MDNGLQIEDVKVGEGAEVKVGDNITVHYVGALTDGTVFDSSRERGTPATFGLNPGGLIEGWIQGIPGMKVGGVRKLVIPSELGYGAAGAGASIPPNATLLFEVELVDIK</sequence>
<dbReference type="Gene3D" id="3.10.50.40">
    <property type="match status" value="1"/>
</dbReference>
<accession>A0A2H0UN96</accession>
<keyword evidence="4 5" id="KW-0413">Isomerase</keyword>
<dbReference type="EC" id="5.2.1.8" evidence="6"/>
<dbReference type="PANTHER" id="PTHR43811">
    <property type="entry name" value="FKBP-TYPE PEPTIDYL-PROLYL CIS-TRANS ISOMERASE FKPA"/>
    <property type="match status" value="1"/>
</dbReference>
<dbReference type="Pfam" id="PF00254">
    <property type="entry name" value="FKBP_C"/>
    <property type="match status" value="1"/>
</dbReference>
<feature type="domain" description="PPIase FKBP-type" evidence="7">
    <location>
        <begin position="21"/>
        <end position="109"/>
    </location>
</feature>
<dbReference type="PROSITE" id="PS50059">
    <property type="entry name" value="FKBP_PPIASE"/>
    <property type="match status" value="1"/>
</dbReference>
<evidence type="ECO:0000313" key="9">
    <source>
        <dbReference type="Proteomes" id="UP000229526"/>
    </source>
</evidence>
<evidence type="ECO:0000256" key="1">
    <source>
        <dbReference type="ARBA" id="ARBA00000971"/>
    </source>
</evidence>
<evidence type="ECO:0000313" key="8">
    <source>
        <dbReference type="EMBL" id="PIR87136.1"/>
    </source>
</evidence>
<organism evidence="8 9">
    <name type="scientific">Candidatus Harrisonbacteria bacterium CG10_big_fil_rev_8_21_14_0_10_49_15</name>
    <dbReference type="NCBI Taxonomy" id="1974587"/>
    <lineage>
        <taxon>Bacteria</taxon>
        <taxon>Candidatus Harrisoniibacteriota</taxon>
    </lineage>
</organism>
<dbReference type="PANTHER" id="PTHR43811:SF19">
    <property type="entry name" value="39 KDA FK506-BINDING NUCLEAR PROTEIN"/>
    <property type="match status" value="1"/>
</dbReference>
<protein>
    <recommendedName>
        <fullName evidence="6">Peptidyl-prolyl cis-trans isomerase</fullName>
        <ecNumber evidence="6">5.2.1.8</ecNumber>
    </recommendedName>
</protein>
<name>A0A2H0UN96_9BACT</name>
<dbReference type="SUPFAM" id="SSF54534">
    <property type="entry name" value="FKBP-like"/>
    <property type="match status" value="1"/>
</dbReference>
<dbReference type="FunFam" id="3.10.50.40:FF:000006">
    <property type="entry name" value="Peptidyl-prolyl cis-trans isomerase"/>
    <property type="match status" value="1"/>
</dbReference>
<keyword evidence="3 5" id="KW-0697">Rotamase</keyword>